<name>A0ABN7VJC8_GIGMA</name>
<gene>
    <name evidence="1" type="ORF">GMARGA_LOCUS19463</name>
</gene>
<keyword evidence="2" id="KW-1185">Reference proteome</keyword>
<organism evidence="1 2">
    <name type="scientific">Gigaspora margarita</name>
    <dbReference type="NCBI Taxonomy" id="4874"/>
    <lineage>
        <taxon>Eukaryota</taxon>
        <taxon>Fungi</taxon>
        <taxon>Fungi incertae sedis</taxon>
        <taxon>Mucoromycota</taxon>
        <taxon>Glomeromycotina</taxon>
        <taxon>Glomeromycetes</taxon>
        <taxon>Diversisporales</taxon>
        <taxon>Gigasporaceae</taxon>
        <taxon>Gigaspora</taxon>
    </lineage>
</organism>
<evidence type="ECO:0000313" key="2">
    <source>
        <dbReference type="Proteomes" id="UP000789901"/>
    </source>
</evidence>
<dbReference type="EMBL" id="CAJVQB010016255">
    <property type="protein sequence ID" value="CAG8779060.1"/>
    <property type="molecule type" value="Genomic_DNA"/>
</dbReference>
<feature type="non-terminal residue" evidence="1">
    <location>
        <position position="1"/>
    </location>
</feature>
<comment type="caution">
    <text evidence="1">The sequence shown here is derived from an EMBL/GenBank/DDBJ whole genome shotgun (WGS) entry which is preliminary data.</text>
</comment>
<accession>A0ABN7VJC8</accession>
<protein>
    <submittedName>
        <fullName evidence="1">9127_t:CDS:1</fullName>
    </submittedName>
</protein>
<evidence type="ECO:0000313" key="1">
    <source>
        <dbReference type="EMBL" id="CAG8779060.1"/>
    </source>
</evidence>
<proteinExistence type="predicted"/>
<sequence>ILKVLKTLLEIPNIDETTSQDDENQTQEIQISIKLIDELWNIYMPNTGLSRVFQTRISNINLGYFYRNLAVRWDSANSRVIIKIPAETRKNLDKVWKFWHQKSKYGQIFDKFSGFMRFN</sequence>
<dbReference type="Proteomes" id="UP000789901">
    <property type="component" value="Unassembled WGS sequence"/>
</dbReference>
<reference evidence="1 2" key="1">
    <citation type="submission" date="2021-06" db="EMBL/GenBank/DDBJ databases">
        <authorList>
            <person name="Kallberg Y."/>
            <person name="Tangrot J."/>
            <person name="Rosling A."/>
        </authorList>
    </citation>
    <scope>NUCLEOTIDE SEQUENCE [LARGE SCALE GENOMIC DNA]</scope>
    <source>
        <strain evidence="1 2">120-4 pot B 10/14</strain>
    </source>
</reference>